<keyword evidence="3" id="KW-1185">Reference proteome</keyword>
<accession>A0ABQ9Y1H0</accession>
<feature type="compositionally biased region" description="Acidic residues" evidence="1">
    <location>
        <begin position="257"/>
        <end position="274"/>
    </location>
</feature>
<comment type="caution">
    <text evidence="2">The sequence shown here is derived from an EMBL/GenBank/DDBJ whole genome shotgun (WGS) entry which is preliminary data.</text>
</comment>
<reference evidence="2 3" key="1">
    <citation type="journal article" date="2022" name="bioRxiv">
        <title>Genomics of Preaxostyla Flagellates Illuminates Evolutionary Transitions and the Path Towards Mitochondrial Loss.</title>
        <authorList>
            <person name="Novak L.V.F."/>
            <person name="Treitli S.C."/>
            <person name="Pyrih J."/>
            <person name="Halakuc P."/>
            <person name="Pipaliya S.V."/>
            <person name="Vacek V."/>
            <person name="Brzon O."/>
            <person name="Soukal P."/>
            <person name="Eme L."/>
            <person name="Dacks J.B."/>
            <person name="Karnkowska A."/>
            <person name="Elias M."/>
            <person name="Hampl V."/>
        </authorList>
    </citation>
    <scope>NUCLEOTIDE SEQUENCE [LARGE SCALE GENOMIC DNA]</scope>
    <source>
        <strain evidence="2">NAU3</strain>
        <tissue evidence="2">Gut</tissue>
    </source>
</reference>
<gene>
    <name evidence="2" type="ORF">BLNAU_7483</name>
</gene>
<evidence type="ECO:0000313" key="3">
    <source>
        <dbReference type="Proteomes" id="UP001281761"/>
    </source>
</evidence>
<organism evidence="2 3">
    <name type="scientific">Blattamonas nauphoetae</name>
    <dbReference type="NCBI Taxonomy" id="2049346"/>
    <lineage>
        <taxon>Eukaryota</taxon>
        <taxon>Metamonada</taxon>
        <taxon>Preaxostyla</taxon>
        <taxon>Oxymonadida</taxon>
        <taxon>Blattamonas</taxon>
    </lineage>
</organism>
<name>A0ABQ9Y1H0_9EUKA</name>
<feature type="region of interest" description="Disordered" evidence="1">
    <location>
        <begin position="213"/>
        <end position="274"/>
    </location>
</feature>
<protein>
    <submittedName>
        <fullName evidence="2">Uncharacterized protein</fullName>
    </submittedName>
</protein>
<evidence type="ECO:0000313" key="2">
    <source>
        <dbReference type="EMBL" id="KAK2957584.1"/>
    </source>
</evidence>
<sequence length="274" mass="30709">MGTVFGKLDTIKACRFLNKLAPGNWKLFTSAEILFELVPSPNQTCQLFAEEMIPLLISPNETIALSALSFLDSTLEKADKPNQLAFVETEFFRSLPLSFYEQENHLKSQHKYHLAKIIARYLFGLLRSLDWANAAVIEAQMPTIRTIFSGLLVPLEGWLTDRKSVMPEVRTRSKDILASLNEEGHDDCLEAESRLSQTEMVAQWHNIKGNIAGVHSSQGTMNRASRPATPSPKQEITQRAEVDVEQAQRSNNPSSDSDSEDILDSSDESEEEIV</sequence>
<dbReference type="EMBL" id="JARBJD010000045">
    <property type="protein sequence ID" value="KAK2957584.1"/>
    <property type="molecule type" value="Genomic_DNA"/>
</dbReference>
<dbReference type="Proteomes" id="UP001281761">
    <property type="component" value="Unassembled WGS sequence"/>
</dbReference>
<proteinExistence type="predicted"/>
<evidence type="ECO:0000256" key="1">
    <source>
        <dbReference type="SAM" id="MobiDB-lite"/>
    </source>
</evidence>